<comment type="caution">
    <text evidence="2">The sequence shown here is derived from an EMBL/GenBank/DDBJ whole genome shotgun (WGS) entry which is preliminary data.</text>
</comment>
<keyword evidence="3" id="KW-1185">Reference proteome</keyword>
<evidence type="ECO:0000313" key="3">
    <source>
        <dbReference type="Proteomes" id="UP000835052"/>
    </source>
</evidence>
<gene>
    <name evidence="2" type="ORF">CAUJ_LOCUS12401</name>
</gene>
<name>A0A8S1HND8_9PELO</name>
<dbReference type="AlphaFoldDB" id="A0A8S1HND8"/>
<evidence type="ECO:0000313" key="2">
    <source>
        <dbReference type="EMBL" id="CAD6196487.1"/>
    </source>
</evidence>
<feature type="region of interest" description="Disordered" evidence="1">
    <location>
        <begin position="58"/>
        <end position="100"/>
    </location>
</feature>
<accession>A0A8S1HND8</accession>
<feature type="compositionally biased region" description="Basic and acidic residues" evidence="1">
    <location>
        <begin position="84"/>
        <end position="99"/>
    </location>
</feature>
<feature type="compositionally biased region" description="Low complexity" evidence="1">
    <location>
        <begin position="70"/>
        <end position="83"/>
    </location>
</feature>
<evidence type="ECO:0000256" key="1">
    <source>
        <dbReference type="SAM" id="MobiDB-lite"/>
    </source>
</evidence>
<sequence length="112" mass="12687">MVKKEKCGRKKVKNVGSISKQEIEEYPVELCDEKKETNISNSTASSLKVAENMKYVVHKTNSVEHPSADTNSVRSTRKSSTSTHEMENIEKKQAQRDTPRTCCCHHSHAQCH</sequence>
<dbReference type="Proteomes" id="UP000835052">
    <property type="component" value="Unassembled WGS sequence"/>
</dbReference>
<dbReference type="EMBL" id="CAJGYM010000073">
    <property type="protein sequence ID" value="CAD6196487.1"/>
    <property type="molecule type" value="Genomic_DNA"/>
</dbReference>
<protein>
    <submittedName>
        <fullName evidence="2">Uncharacterized protein</fullName>
    </submittedName>
</protein>
<reference evidence="2" key="1">
    <citation type="submission" date="2020-10" db="EMBL/GenBank/DDBJ databases">
        <authorList>
            <person name="Kikuchi T."/>
        </authorList>
    </citation>
    <scope>NUCLEOTIDE SEQUENCE</scope>
    <source>
        <strain evidence="2">NKZ352</strain>
    </source>
</reference>
<proteinExistence type="predicted"/>
<organism evidence="2 3">
    <name type="scientific">Caenorhabditis auriculariae</name>
    <dbReference type="NCBI Taxonomy" id="2777116"/>
    <lineage>
        <taxon>Eukaryota</taxon>
        <taxon>Metazoa</taxon>
        <taxon>Ecdysozoa</taxon>
        <taxon>Nematoda</taxon>
        <taxon>Chromadorea</taxon>
        <taxon>Rhabditida</taxon>
        <taxon>Rhabditina</taxon>
        <taxon>Rhabditomorpha</taxon>
        <taxon>Rhabditoidea</taxon>
        <taxon>Rhabditidae</taxon>
        <taxon>Peloderinae</taxon>
        <taxon>Caenorhabditis</taxon>
    </lineage>
</organism>